<feature type="non-terminal residue" evidence="1">
    <location>
        <position position="139"/>
    </location>
</feature>
<dbReference type="AlphaFoldDB" id="A0ABD2MHB0"/>
<comment type="caution">
    <text evidence="1">The sequence shown here is derived from an EMBL/GenBank/DDBJ whole genome shotgun (WGS) entry which is preliminary data.</text>
</comment>
<organism evidence="1 2">
    <name type="scientific">Cryptolaemus montrouzieri</name>
    <dbReference type="NCBI Taxonomy" id="559131"/>
    <lineage>
        <taxon>Eukaryota</taxon>
        <taxon>Metazoa</taxon>
        <taxon>Ecdysozoa</taxon>
        <taxon>Arthropoda</taxon>
        <taxon>Hexapoda</taxon>
        <taxon>Insecta</taxon>
        <taxon>Pterygota</taxon>
        <taxon>Neoptera</taxon>
        <taxon>Endopterygota</taxon>
        <taxon>Coleoptera</taxon>
        <taxon>Polyphaga</taxon>
        <taxon>Cucujiformia</taxon>
        <taxon>Coccinelloidea</taxon>
        <taxon>Coccinellidae</taxon>
        <taxon>Scymninae</taxon>
        <taxon>Scymnini</taxon>
        <taxon>Cryptolaemus</taxon>
    </lineage>
</organism>
<reference evidence="1 2" key="1">
    <citation type="journal article" date="2021" name="BMC Biol.">
        <title>Horizontally acquired antibacterial genes associated with adaptive radiation of ladybird beetles.</title>
        <authorList>
            <person name="Li H.S."/>
            <person name="Tang X.F."/>
            <person name="Huang Y.H."/>
            <person name="Xu Z.Y."/>
            <person name="Chen M.L."/>
            <person name="Du X.Y."/>
            <person name="Qiu B.Y."/>
            <person name="Chen P.T."/>
            <person name="Zhang W."/>
            <person name="Slipinski A."/>
            <person name="Escalona H.E."/>
            <person name="Waterhouse R.M."/>
            <person name="Zwick A."/>
            <person name="Pang H."/>
        </authorList>
    </citation>
    <scope>NUCLEOTIDE SEQUENCE [LARGE SCALE GENOMIC DNA]</scope>
    <source>
        <strain evidence="1">SYSU2018</strain>
    </source>
</reference>
<name>A0ABD2MHB0_9CUCU</name>
<sequence>MRHAFLTKSGLDVSAEKEAAKSVEGHFLVADSSVELELLSSSLMYTYQRAIHGNPIIGIGTTFSEETVAGNYSLMAKYKHRKNWGCRGRWIDGHWVIGVVDEVGNFRCDVVDAHDTEILHRWIVENVHSGSNLPLMPGL</sequence>
<protein>
    <submittedName>
        <fullName evidence="1">Uncharacterized protein</fullName>
    </submittedName>
</protein>
<gene>
    <name evidence="1" type="ORF">HHI36_009927</name>
</gene>
<accession>A0ABD2MHB0</accession>
<evidence type="ECO:0000313" key="1">
    <source>
        <dbReference type="EMBL" id="KAL3265724.1"/>
    </source>
</evidence>
<dbReference type="EMBL" id="JABFTP020000001">
    <property type="protein sequence ID" value="KAL3265724.1"/>
    <property type="molecule type" value="Genomic_DNA"/>
</dbReference>
<evidence type="ECO:0000313" key="2">
    <source>
        <dbReference type="Proteomes" id="UP001516400"/>
    </source>
</evidence>
<keyword evidence="2" id="KW-1185">Reference proteome</keyword>
<dbReference type="Proteomes" id="UP001516400">
    <property type="component" value="Unassembled WGS sequence"/>
</dbReference>
<proteinExistence type="predicted"/>